<dbReference type="RefSeq" id="WP_280019321.1">
    <property type="nucleotide sequence ID" value="NZ_JAODZM010000010.1"/>
</dbReference>
<name>A0AAW6S5G9_ENTCL</name>
<protein>
    <submittedName>
        <fullName evidence="2">Tail fiber domain-containing protein</fullName>
    </submittedName>
</protein>
<dbReference type="Pfam" id="PF13884">
    <property type="entry name" value="Peptidase_S74"/>
    <property type="match status" value="1"/>
</dbReference>
<evidence type="ECO:0000313" key="3">
    <source>
        <dbReference type="Proteomes" id="UP001158360"/>
    </source>
</evidence>
<dbReference type="EMBL" id="JAODZM010000010">
    <property type="protein sequence ID" value="MDH0195623.1"/>
    <property type="molecule type" value="Genomic_DNA"/>
</dbReference>
<evidence type="ECO:0000259" key="1">
    <source>
        <dbReference type="PROSITE" id="PS51688"/>
    </source>
</evidence>
<gene>
    <name evidence="2" type="ORF">N7383_08265</name>
</gene>
<proteinExistence type="predicted"/>
<dbReference type="Proteomes" id="UP001158360">
    <property type="component" value="Unassembled WGS sequence"/>
</dbReference>
<feature type="domain" description="Peptidase S74" evidence="1">
    <location>
        <begin position="271"/>
        <end position="383"/>
    </location>
</feature>
<dbReference type="PROSITE" id="PS51688">
    <property type="entry name" value="ICA"/>
    <property type="match status" value="1"/>
</dbReference>
<dbReference type="InterPro" id="IPR030392">
    <property type="entry name" value="S74_ICA"/>
</dbReference>
<reference evidence="2" key="1">
    <citation type="submission" date="2022-09" db="EMBL/GenBank/DDBJ databases">
        <title>Intensive care unit water sources are persistently colonized with multi-drug resistant bacteria and are the site of extensive horizontal gene transfer of antibiotic resistance genes.</title>
        <authorList>
            <person name="Diorio-Toth L."/>
        </authorList>
    </citation>
    <scope>NUCLEOTIDE SEQUENCE</scope>
    <source>
        <strain evidence="2">GD04139</strain>
    </source>
</reference>
<dbReference type="AlphaFoldDB" id="A0AAW6S5G9"/>
<accession>A0AAW6S5G9</accession>
<evidence type="ECO:0000313" key="2">
    <source>
        <dbReference type="EMBL" id="MDH0195623.1"/>
    </source>
</evidence>
<organism evidence="2 3">
    <name type="scientific">Enterobacter cloacae</name>
    <dbReference type="NCBI Taxonomy" id="550"/>
    <lineage>
        <taxon>Bacteria</taxon>
        <taxon>Pseudomonadati</taxon>
        <taxon>Pseudomonadota</taxon>
        <taxon>Gammaproteobacteria</taxon>
        <taxon>Enterobacterales</taxon>
        <taxon>Enterobacteriaceae</taxon>
        <taxon>Enterobacter</taxon>
        <taxon>Enterobacter cloacae complex</taxon>
    </lineage>
</organism>
<comment type="caution">
    <text evidence="2">The sequence shown here is derived from an EMBL/GenBank/DDBJ whole genome shotgun (WGS) entry which is preliminary data.</text>
</comment>
<sequence>MSAGTLTLTNNSAAVTGSGTAFTTEVAAGDFIVVTVGGIPYTLAIKTVNSNTSLTLVSSYTGPTQAGAAWYAVPRVAMNLVTAALVAQSAEALRGLNYDKQNWQSIFSGTGNVTVTLPDGTTFTGPSWNYISTQFGGKLNTSGGTLTGQLNLRGAPIAADANSVISANGGLDVDMAKGFLLKGRVQQGDGRNNNILTISGDGNTGVTGFVGAFQYKWYADGWIAGITRGSGTNTLTYSIYYNGASYGTGSKLWSFNYDGSATSQGAWVNGSDERHKSNIEPVAQPLAAVLSLRGVTYDIQDGERGVGLIAQDVEKWCPDAVKTYGDRKFSDGRVIENFKFLDTSGVAAAYHTEAIKELFNLVELALNDPDKARDVIKAVKAASELSQSGS</sequence>